<dbReference type="Proteomes" id="UP001143545">
    <property type="component" value="Unassembled WGS sequence"/>
</dbReference>
<protein>
    <submittedName>
        <fullName evidence="2">Cyclic nucleotide-binding protein</fullName>
    </submittedName>
</protein>
<dbReference type="Pfam" id="PF00027">
    <property type="entry name" value="cNMP_binding"/>
    <property type="match status" value="1"/>
</dbReference>
<feature type="domain" description="Cyclic nucleotide-binding" evidence="1">
    <location>
        <begin position="30"/>
        <end position="117"/>
    </location>
</feature>
<dbReference type="SUPFAM" id="SSF51206">
    <property type="entry name" value="cAMP-binding domain-like"/>
    <property type="match status" value="1"/>
</dbReference>
<proteinExistence type="predicted"/>
<evidence type="ECO:0000313" key="3">
    <source>
        <dbReference type="Proteomes" id="UP001143545"/>
    </source>
</evidence>
<evidence type="ECO:0000259" key="1">
    <source>
        <dbReference type="Pfam" id="PF00027"/>
    </source>
</evidence>
<accession>A0A9W6B546</accession>
<name>A0A9W6B546_9FLAO</name>
<organism evidence="2 3">
    <name type="scientific">Neptunitalea chrysea</name>
    <dbReference type="NCBI Taxonomy" id="1647581"/>
    <lineage>
        <taxon>Bacteria</taxon>
        <taxon>Pseudomonadati</taxon>
        <taxon>Bacteroidota</taxon>
        <taxon>Flavobacteriia</taxon>
        <taxon>Flavobacteriales</taxon>
        <taxon>Flavobacteriaceae</taxon>
        <taxon>Neptunitalea</taxon>
    </lineage>
</organism>
<dbReference type="InterPro" id="IPR014710">
    <property type="entry name" value="RmlC-like_jellyroll"/>
</dbReference>
<dbReference type="RefSeq" id="WP_281754211.1">
    <property type="nucleotide sequence ID" value="NZ_BRVP01000010.1"/>
</dbReference>
<sequence>MYDIYFANFRKRVPLTYEEEALIKSYLSVKKVRKRQFLLQEYDVCRSVIFVEHGLLRSFSVDANGSEHIAQFAAEGWYISDLFSFLTEEPATFNIEALENSELVTISKLAHEELLEKCPKYEIFSRILLTDAYVALQQRMNANISKSLDERYATFVANYPDITQRIPQHMIASYMGTTPETLSRIRRRMASEK</sequence>
<gene>
    <name evidence="2" type="ORF">NBRC110019_17740</name>
</gene>
<comment type="caution">
    <text evidence="2">The sequence shown here is derived from an EMBL/GenBank/DDBJ whole genome shotgun (WGS) entry which is preliminary data.</text>
</comment>
<keyword evidence="3" id="KW-1185">Reference proteome</keyword>
<dbReference type="EMBL" id="BRVP01000010">
    <property type="protein sequence ID" value="GLB52734.1"/>
    <property type="molecule type" value="Genomic_DNA"/>
</dbReference>
<reference evidence="2" key="1">
    <citation type="submission" date="2022-07" db="EMBL/GenBank/DDBJ databases">
        <title>Taxonomy of Novel Oxalotrophic and Methylotrophic Bacteria.</title>
        <authorList>
            <person name="Sahin N."/>
            <person name="Tani A."/>
        </authorList>
    </citation>
    <scope>NUCLEOTIDE SEQUENCE</scope>
    <source>
        <strain evidence="2">AM327</strain>
    </source>
</reference>
<dbReference type="Gene3D" id="2.60.120.10">
    <property type="entry name" value="Jelly Rolls"/>
    <property type="match status" value="1"/>
</dbReference>
<dbReference type="AlphaFoldDB" id="A0A9W6B546"/>
<dbReference type="InterPro" id="IPR000595">
    <property type="entry name" value="cNMP-bd_dom"/>
</dbReference>
<evidence type="ECO:0000313" key="2">
    <source>
        <dbReference type="EMBL" id="GLB52734.1"/>
    </source>
</evidence>
<dbReference type="InterPro" id="IPR018490">
    <property type="entry name" value="cNMP-bd_dom_sf"/>
</dbReference>